<dbReference type="KEGG" id="ave:Arcve_0716"/>
<dbReference type="eggNOG" id="arCOG00500">
    <property type="taxonomic scope" value="Archaea"/>
</dbReference>
<dbReference type="SMART" id="SM00849">
    <property type="entry name" value="Lactamase_B"/>
    <property type="match status" value="1"/>
</dbReference>
<evidence type="ECO:0000313" key="3">
    <source>
        <dbReference type="Proteomes" id="UP000008136"/>
    </source>
</evidence>
<feature type="domain" description="Metallo-beta-lactamase" evidence="1">
    <location>
        <begin position="17"/>
        <end position="201"/>
    </location>
</feature>
<dbReference type="InterPro" id="IPR001279">
    <property type="entry name" value="Metallo-B-lactamas"/>
</dbReference>
<reference evidence="2 3" key="1">
    <citation type="submission" date="2011-03" db="EMBL/GenBank/DDBJ databases">
        <title>The complete genome of Archaeoglobus veneficus SNP6.</title>
        <authorList>
            <consortium name="US DOE Joint Genome Institute (JGI-PGF)"/>
            <person name="Lucas S."/>
            <person name="Copeland A."/>
            <person name="Lapidus A."/>
            <person name="Bruce D."/>
            <person name="Goodwin L."/>
            <person name="Pitluck S."/>
            <person name="Kyrpides N."/>
            <person name="Mavromatis K."/>
            <person name="Pagani I."/>
            <person name="Ivanova N."/>
            <person name="Mikhailova N."/>
            <person name="Lu M."/>
            <person name="Detter J.C."/>
            <person name="Tapia R."/>
            <person name="Han C."/>
            <person name="Land M."/>
            <person name="Hauser L."/>
            <person name="Markowitz V."/>
            <person name="Cheng J.-F."/>
            <person name="Hugenholtz P."/>
            <person name="Woyke T."/>
            <person name="Wu D."/>
            <person name="Spring S."/>
            <person name="Brambilla E."/>
            <person name="Klenk H.-P."/>
            <person name="Eisen J.A."/>
        </authorList>
    </citation>
    <scope>NUCLEOTIDE SEQUENCE [LARGE SCALE GENOMIC DNA]</scope>
    <source>
        <strain>SNP6</strain>
    </source>
</reference>
<protein>
    <submittedName>
        <fullName evidence="2">Beta-lactamase domain protein</fullName>
    </submittedName>
</protein>
<organism evidence="2 3">
    <name type="scientific">Archaeoglobus veneficus (strain DSM 11195 / SNP6)</name>
    <dbReference type="NCBI Taxonomy" id="693661"/>
    <lineage>
        <taxon>Archaea</taxon>
        <taxon>Methanobacteriati</taxon>
        <taxon>Methanobacteriota</taxon>
        <taxon>Archaeoglobi</taxon>
        <taxon>Archaeoglobales</taxon>
        <taxon>Archaeoglobaceae</taxon>
        <taxon>Archaeoglobus</taxon>
    </lineage>
</organism>
<dbReference type="HOGENOM" id="CLU_031317_0_2_2"/>
<evidence type="ECO:0000259" key="1">
    <source>
        <dbReference type="SMART" id="SM00849"/>
    </source>
</evidence>
<dbReference type="PANTHER" id="PTHR46018:SF3">
    <property type="entry name" value="ARYLSULFATASE"/>
    <property type="match status" value="1"/>
</dbReference>
<evidence type="ECO:0000313" key="2">
    <source>
        <dbReference type="EMBL" id="AEA46735.1"/>
    </source>
</evidence>
<keyword evidence="3" id="KW-1185">Reference proteome</keyword>
<dbReference type="STRING" id="693661.Arcve_0716"/>
<dbReference type="PANTHER" id="PTHR46018">
    <property type="entry name" value="ZINC PHOSPHODIESTERASE ELAC PROTEIN 1"/>
    <property type="match status" value="1"/>
</dbReference>
<dbReference type="GO" id="GO:0042781">
    <property type="term" value="F:3'-tRNA processing endoribonuclease activity"/>
    <property type="evidence" value="ECO:0007669"/>
    <property type="project" value="TreeGrafter"/>
</dbReference>
<sequence length="231" mass="25602">MKVTFLGTGTAVDTQKAQSCVLVEDSARILIDIGCGAFRRLGDVGVRVEEIDAVLITHNHLDHNADLLPLLKARWLENAGKLEIYGPPGTKAFVESLLEAFPYLRQKLSFEVNEESSFEVCGMKVETIPTFHSIVSRAYVIDGALVVSGDTRAFPELFSIECDALIHELSLPSGQSDFHTTPENMKECLDKAKAERIFYTHMYPHAYAVKDDILAFLGFGEIAEDLMSFSI</sequence>
<dbReference type="GeneID" id="10393816"/>
<accession>F2KRH0</accession>
<dbReference type="Proteomes" id="UP000008136">
    <property type="component" value="Chromosome"/>
</dbReference>
<gene>
    <name evidence="2" type="ordered locus">Arcve_0716</name>
</gene>
<dbReference type="SUPFAM" id="SSF56281">
    <property type="entry name" value="Metallo-hydrolase/oxidoreductase"/>
    <property type="match status" value="1"/>
</dbReference>
<name>F2KRH0_ARCVS</name>
<dbReference type="Gene3D" id="3.60.15.10">
    <property type="entry name" value="Ribonuclease Z/Hydroxyacylglutathione hydrolase-like"/>
    <property type="match status" value="1"/>
</dbReference>
<dbReference type="AlphaFoldDB" id="F2KRH0"/>
<dbReference type="OrthoDB" id="73420at2157"/>
<proteinExistence type="predicted"/>
<dbReference type="InterPro" id="IPR036866">
    <property type="entry name" value="RibonucZ/Hydroxyglut_hydro"/>
</dbReference>
<dbReference type="Pfam" id="PF23023">
    <property type="entry name" value="Anti-Pycsar_Apyc1"/>
    <property type="match status" value="1"/>
</dbReference>
<dbReference type="EMBL" id="CP002588">
    <property type="protein sequence ID" value="AEA46735.1"/>
    <property type="molecule type" value="Genomic_DNA"/>
</dbReference>
<dbReference type="RefSeq" id="WP_013683407.1">
    <property type="nucleotide sequence ID" value="NC_015320.1"/>
</dbReference>